<sequence>MGYLFIGTLAVCYYISLFAWRLALRDTNVQKRMRILRDLGVREPRRYMFVGFFHPFWYVARLT</sequence>
<gene>
    <name evidence="2" type="ORF">GLX27_000840</name>
</gene>
<evidence type="ECO:0000256" key="1">
    <source>
        <dbReference type="SAM" id="Phobius"/>
    </source>
</evidence>
<keyword evidence="1" id="KW-1133">Transmembrane helix</keyword>
<accession>A0ABY8EKW0</accession>
<feature type="transmembrane region" description="Helical" evidence="1">
    <location>
        <begin position="6"/>
        <end position="24"/>
    </location>
</feature>
<name>A0ABY8EKW0_MALFU</name>
<reference evidence="2 3" key="1">
    <citation type="journal article" date="2020" name="Elife">
        <title>Loss of centromere function drives karyotype evolution in closely related Malassezia species.</title>
        <authorList>
            <person name="Sankaranarayanan S.R."/>
            <person name="Ianiri G."/>
            <person name="Coelho M.A."/>
            <person name="Reza M.H."/>
            <person name="Thimmappa B.C."/>
            <person name="Ganguly P."/>
            <person name="Vadnala R.N."/>
            <person name="Sun S."/>
            <person name="Siddharthan R."/>
            <person name="Tellgren-Roth C."/>
            <person name="Dawson T.L."/>
            <person name="Heitman J."/>
            <person name="Sanyal K."/>
        </authorList>
    </citation>
    <scope>NUCLEOTIDE SEQUENCE [LARGE SCALE GENOMIC DNA]</scope>
    <source>
        <strain evidence="2">CBS14141</strain>
    </source>
</reference>
<protein>
    <submittedName>
        <fullName evidence="2">Uncharacterized protein</fullName>
    </submittedName>
</protein>
<proteinExistence type="predicted"/>
<organism evidence="2 3">
    <name type="scientific">Malassezia furfur</name>
    <name type="common">Pityriasis versicolor infection agent</name>
    <name type="synonym">Pityrosporum furfur</name>
    <dbReference type="NCBI Taxonomy" id="55194"/>
    <lineage>
        <taxon>Eukaryota</taxon>
        <taxon>Fungi</taxon>
        <taxon>Dikarya</taxon>
        <taxon>Basidiomycota</taxon>
        <taxon>Ustilaginomycotina</taxon>
        <taxon>Malasseziomycetes</taxon>
        <taxon>Malasseziales</taxon>
        <taxon>Malasseziaceae</taxon>
        <taxon>Malassezia</taxon>
    </lineage>
</organism>
<keyword evidence="3" id="KW-1185">Reference proteome</keyword>
<dbReference type="EMBL" id="CP046234">
    <property type="protein sequence ID" value="WFD46208.1"/>
    <property type="molecule type" value="Genomic_DNA"/>
</dbReference>
<keyword evidence="1" id="KW-0472">Membrane</keyword>
<evidence type="ECO:0000313" key="2">
    <source>
        <dbReference type="EMBL" id="WFD46208.1"/>
    </source>
</evidence>
<dbReference type="Proteomes" id="UP000818624">
    <property type="component" value="Chromosome 1"/>
</dbReference>
<keyword evidence="1" id="KW-0812">Transmembrane</keyword>
<evidence type="ECO:0000313" key="3">
    <source>
        <dbReference type="Proteomes" id="UP000818624"/>
    </source>
</evidence>